<feature type="transmembrane region" description="Helical" evidence="2">
    <location>
        <begin position="29"/>
        <end position="50"/>
    </location>
</feature>
<proteinExistence type="predicted"/>
<gene>
    <name evidence="3" type="ORF">B0I31_102534</name>
</gene>
<dbReference type="EMBL" id="PYAX01000002">
    <property type="protein sequence ID" value="PSL57555.1"/>
    <property type="molecule type" value="Genomic_DNA"/>
</dbReference>
<feature type="transmembrane region" description="Helical" evidence="2">
    <location>
        <begin position="394"/>
        <end position="412"/>
    </location>
</feature>
<keyword evidence="2" id="KW-0812">Transmembrane</keyword>
<evidence type="ECO:0000313" key="3">
    <source>
        <dbReference type="EMBL" id="PSL57555.1"/>
    </source>
</evidence>
<dbReference type="Proteomes" id="UP000241118">
    <property type="component" value="Unassembled WGS sequence"/>
</dbReference>
<feature type="transmembrane region" description="Helical" evidence="2">
    <location>
        <begin position="460"/>
        <end position="482"/>
    </location>
</feature>
<feature type="transmembrane region" description="Helical" evidence="2">
    <location>
        <begin position="432"/>
        <end position="448"/>
    </location>
</feature>
<feature type="transmembrane region" description="Helical" evidence="2">
    <location>
        <begin position="227"/>
        <end position="246"/>
    </location>
</feature>
<evidence type="ECO:0000313" key="4">
    <source>
        <dbReference type="Proteomes" id="UP000241118"/>
    </source>
</evidence>
<keyword evidence="2" id="KW-0472">Membrane</keyword>
<accession>A0A2P8IGF8</accession>
<evidence type="ECO:0000256" key="1">
    <source>
        <dbReference type="SAM" id="MobiDB-lite"/>
    </source>
</evidence>
<dbReference type="AlphaFoldDB" id="A0A2P8IGF8"/>
<keyword evidence="3" id="KW-0808">Transferase</keyword>
<feature type="transmembrane region" description="Helical" evidence="2">
    <location>
        <begin position="202"/>
        <end position="221"/>
    </location>
</feature>
<keyword evidence="4" id="KW-1185">Reference proteome</keyword>
<feature type="region of interest" description="Disordered" evidence="1">
    <location>
        <begin position="1"/>
        <end position="25"/>
    </location>
</feature>
<protein>
    <submittedName>
        <fullName evidence="3">Galactan 5-O-arabinofuranosyltransferase</fullName>
    </submittedName>
</protein>
<keyword evidence="2" id="KW-1133">Transmembrane helix</keyword>
<feature type="transmembrane region" description="Helical" evidence="2">
    <location>
        <begin position="303"/>
        <end position="322"/>
    </location>
</feature>
<sequence length="558" mass="60145">MLSTAPEQPPRTSPEHPPPPPTTAQPRRGWLFAAEAVVSVAAAALMVLLARRIEVNPLDRIGQISGLAGLQLRYALIVLVLLILVVITARVRWAAHAPTARRLTAAAAAGLFSGLVAGAILIALRGTSWGLFANYGDAGTLSDWAQALIDTGTMKDDYPPAWIHLTAWLSQLTDTAPDNLLKPLQIVGTALFGPVAYLAWRLLLSPMWALALGVLPAIVLIEPYKPYTTIMLVVMVPVLLALLRRLRRAGDTTWRGIVLPALGFGLALGVIFLIYSGWFVWSAPGVVVAALVLFPWRTGWAKGLTLIAITAAAFVAVSYRHLFGLLDASGSVKDRYFYWDTWTEPTYIAMWRTDLPGTTGPWPPPGEIGGVGLFTIFALIGLATAIAVARSRTIVITLTCVFAGAWLLRFHFGSQMYAADAVQLYPRSTAELLYCLLLLTGFAAYYGVRRFDTVTRARAALTSPSLGLGALVAVFLLLASAGSSIGDRYMPRADNSLGVLALASHLTRQTDGNCAAYAHTLGKGCFTKNDPRYHESLLELAELSPKRGELPHPRSEDG</sequence>
<feature type="transmembrane region" description="Helical" evidence="2">
    <location>
        <begin position="71"/>
        <end position="91"/>
    </location>
</feature>
<feature type="compositionally biased region" description="Pro residues" evidence="1">
    <location>
        <begin position="7"/>
        <end position="23"/>
    </location>
</feature>
<organism evidence="3 4">
    <name type="scientific">Saccharothrix carnea</name>
    <dbReference type="NCBI Taxonomy" id="1280637"/>
    <lineage>
        <taxon>Bacteria</taxon>
        <taxon>Bacillati</taxon>
        <taxon>Actinomycetota</taxon>
        <taxon>Actinomycetes</taxon>
        <taxon>Pseudonocardiales</taxon>
        <taxon>Pseudonocardiaceae</taxon>
        <taxon>Saccharothrix</taxon>
    </lineage>
</organism>
<feature type="transmembrane region" description="Helical" evidence="2">
    <location>
        <begin position="278"/>
        <end position="296"/>
    </location>
</feature>
<reference evidence="3 4" key="1">
    <citation type="submission" date="2018-03" db="EMBL/GenBank/DDBJ databases">
        <title>Genomic Encyclopedia of Type Strains, Phase III (KMG-III): the genomes of soil and plant-associated and newly described type strains.</title>
        <authorList>
            <person name="Whitman W."/>
        </authorList>
    </citation>
    <scope>NUCLEOTIDE SEQUENCE [LARGE SCALE GENOMIC DNA]</scope>
    <source>
        <strain evidence="3 4">CGMCC 4.7097</strain>
    </source>
</reference>
<dbReference type="GO" id="GO:0016740">
    <property type="term" value="F:transferase activity"/>
    <property type="evidence" value="ECO:0007669"/>
    <property type="project" value="UniProtKB-KW"/>
</dbReference>
<feature type="transmembrane region" description="Helical" evidence="2">
    <location>
        <begin position="368"/>
        <end position="387"/>
    </location>
</feature>
<comment type="caution">
    <text evidence="3">The sequence shown here is derived from an EMBL/GenBank/DDBJ whole genome shotgun (WGS) entry which is preliminary data.</text>
</comment>
<evidence type="ECO:0000256" key="2">
    <source>
        <dbReference type="SAM" id="Phobius"/>
    </source>
</evidence>
<name>A0A2P8IGF8_SACCR</name>
<feature type="transmembrane region" description="Helical" evidence="2">
    <location>
        <begin position="253"/>
        <end position="272"/>
    </location>
</feature>
<feature type="transmembrane region" description="Helical" evidence="2">
    <location>
        <begin position="103"/>
        <end position="124"/>
    </location>
</feature>